<dbReference type="AlphaFoldDB" id="A0A7H1BLB0"/>
<protein>
    <submittedName>
        <fullName evidence="1">Uncharacterized protein</fullName>
    </submittedName>
</protein>
<name>A0A7H1BLB0_9ACTN</name>
<keyword evidence="2" id="KW-1185">Reference proteome</keyword>
<gene>
    <name evidence="1" type="ORF">IAG42_37840</name>
</gene>
<geneLocation type="plasmid" evidence="1 2">
    <name>unnamed2</name>
</geneLocation>
<dbReference type="Proteomes" id="UP000516428">
    <property type="component" value="Plasmid unnamed2"/>
</dbReference>
<dbReference type="RefSeq" id="WP_188342170.1">
    <property type="nucleotide sequence ID" value="NZ_CP061283.1"/>
</dbReference>
<sequence>MITITQFPQAPLAALRDRLLTAAADDDRAPQEELAGLSDSVLAAYWHGYLTASRSGHTGAQLHAAAFGAALDSPMSAVCTDTRALRDVLTRSFQ</sequence>
<organism evidence="1 2">
    <name type="scientific">Streptomyces xanthii</name>
    <dbReference type="NCBI Taxonomy" id="2768069"/>
    <lineage>
        <taxon>Bacteria</taxon>
        <taxon>Bacillati</taxon>
        <taxon>Actinomycetota</taxon>
        <taxon>Actinomycetes</taxon>
        <taxon>Kitasatosporales</taxon>
        <taxon>Streptomycetaceae</taxon>
        <taxon>Streptomyces</taxon>
    </lineage>
</organism>
<reference evidence="1 2" key="1">
    <citation type="submission" date="2020-09" db="EMBL/GenBank/DDBJ databases">
        <title>A novel species.</title>
        <authorList>
            <person name="Gao J."/>
        </authorList>
    </citation>
    <scope>NUCLEOTIDE SEQUENCE [LARGE SCALE GENOMIC DNA]</scope>
    <source>
        <strain evidence="1 2">CRXT-Y-14</strain>
        <plasmid evidence="1 2">unnamed2</plasmid>
    </source>
</reference>
<accession>A0A7H1BLB0</accession>
<dbReference type="KEGG" id="sxn:IAG42_37840"/>
<dbReference type="EMBL" id="CP061283">
    <property type="protein sequence ID" value="QNS09515.1"/>
    <property type="molecule type" value="Genomic_DNA"/>
</dbReference>
<evidence type="ECO:0000313" key="1">
    <source>
        <dbReference type="EMBL" id="QNS09515.1"/>
    </source>
</evidence>
<proteinExistence type="predicted"/>
<keyword evidence="1" id="KW-0614">Plasmid</keyword>
<evidence type="ECO:0000313" key="2">
    <source>
        <dbReference type="Proteomes" id="UP000516428"/>
    </source>
</evidence>